<dbReference type="PANTHER" id="PTHR30294:SF29">
    <property type="entry name" value="MULTIDRUG ABC TRANSPORTER PERMEASE YBHS-RELATED"/>
    <property type="match status" value="1"/>
</dbReference>
<comment type="caution">
    <text evidence="8">The sequence shown here is derived from an EMBL/GenBank/DDBJ whole genome shotgun (WGS) entry which is preliminary data.</text>
</comment>
<dbReference type="Pfam" id="PF09822">
    <property type="entry name" value="ABC_transp_aux"/>
    <property type="match status" value="1"/>
</dbReference>
<accession>I0WJB9</accession>
<organism evidence="8 9">
    <name type="scientific">Imtechella halotolerans K1</name>
    <dbReference type="NCBI Taxonomy" id="946077"/>
    <lineage>
        <taxon>Bacteria</taxon>
        <taxon>Pseudomonadati</taxon>
        <taxon>Bacteroidota</taxon>
        <taxon>Flavobacteriia</taxon>
        <taxon>Flavobacteriales</taxon>
        <taxon>Flavobacteriaceae</taxon>
        <taxon>Imtechella</taxon>
    </lineage>
</organism>
<feature type="domain" description="ABC-type uncharacterised transport system" evidence="7">
    <location>
        <begin position="449"/>
        <end position="683"/>
    </location>
</feature>
<dbReference type="PANTHER" id="PTHR30294">
    <property type="entry name" value="MEMBRANE COMPONENT OF ABC TRANSPORTER YHHJ-RELATED"/>
    <property type="match status" value="1"/>
</dbReference>
<dbReference type="EMBL" id="AJJU01000002">
    <property type="protein sequence ID" value="EID76485.1"/>
    <property type="molecule type" value="Genomic_DNA"/>
</dbReference>
<dbReference type="InterPro" id="IPR019196">
    <property type="entry name" value="ABC_transp_unknown"/>
</dbReference>
<evidence type="ECO:0000256" key="2">
    <source>
        <dbReference type="ARBA" id="ARBA00022475"/>
    </source>
</evidence>
<evidence type="ECO:0000256" key="3">
    <source>
        <dbReference type="ARBA" id="ARBA00022692"/>
    </source>
</evidence>
<sequence>MNTYLRIARLELNVLFFSPIAWIILIIFAVQIGVTFSDILEAREASQQLGNQFKGLTMSVFGGPDGFFASLQNKLYLYIPLLTMGLMSRELSSGSIKLLQSSPITNSQIVLGKFLAMVVYGFLLMILTLIVIVVSFYSIEYIDVKYLLGGVFGLFILICAYASIGLLMSSLTSYQVVAAISTLAVLATLSYIGTVGQSIEWVRDITYWISIEGRADNFLNGLISSKDVIYFILVIVLFLSLTVMRLNSGRKTYATGINAVRYVGLILGVLLIGYISSLPKLNHYLDTTRFKEKTLTDQSIALIDSLEEPLEVTSYVNVLNYFAHLGAPKFRIFDLKQFEQYTRYMPEMKMKYVAYYDSTFTSRDNSNETLKEKAEKYATAYGYDFVEILSPDEIRNEINLKPEGNVFVRKVSYKDKSTFLRMYLDMYVYPHEAEISAAIKRLLYTPTVLGFLSNNDERRIDLVGDKHYESAVNAINSRGSLVNKGFTVKSINQVSQISKDPELTVLVIADPITPFTSDELQDIKKFISTGGNIFIAGEPSKQELLNPILKEIGISFAPGTLLQQTDDFELDLIQSSLSKEASFLNLPFKNEDVVALSGAVGIRTDSVVPGFKLTELLTTNSHEVWRETNLFNLEEDSLFLDKSVQRSNELPVGVALERNVDGKNQRIVVMGDADFMSNAELRRFNIQTKNYDCIMKIFQWLSNGQFPIDVSRPSPIDNTILVSQKQIGWISKLLILIIPLSIGILGGVTLLRRKQK</sequence>
<dbReference type="Proteomes" id="UP000005938">
    <property type="component" value="Unassembled WGS sequence"/>
</dbReference>
<feature type="transmembrane region" description="Helical" evidence="6">
    <location>
        <begin position="114"/>
        <end position="139"/>
    </location>
</feature>
<feature type="transmembrane region" description="Helical" evidence="6">
    <location>
        <begin position="259"/>
        <end position="277"/>
    </location>
</feature>
<evidence type="ECO:0000256" key="1">
    <source>
        <dbReference type="ARBA" id="ARBA00004651"/>
    </source>
</evidence>
<feature type="transmembrane region" description="Helical" evidence="6">
    <location>
        <begin position="145"/>
        <end position="167"/>
    </location>
</feature>
<dbReference type="eggNOG" id="COG1277">
    <property type="taxonomic scope" value="Bacteria"/>
</dbReference>
<proteinExistence type="predicted"/>
<feature type="transmembrane region" description="Helical" evidence="6">
    <location>
        <begin position="12"/>
        <end position="34"/>
    </location>
</feature>
<evidence type="ECO:0000256" key="5">
    <source>
        <dbReference type="ARBA" id="ARBA00023136"/>
    </source>
</evidence>
<evidence type="ECO:0000259" key="7">
    <source>
        <dbReference type="Pfam" id="PF09822"/>
    </source>
</evidence>
<keyword evidence="9" id="KW-1185">Reference proteome</keyword>
<dbReference type="eggNOG" id="COG3225">
    <property type="taxonomic scope" value="Bacteria"/>
</dbReference>
<dbReference type="GO" id="GO:0140359">
    <property type="term" value="F:ABC-type transporter activity"/>
    <property type="evidence" value="ECO:0007669"/>
    <property type="project" value="InterPro"/>
</dbReference>
<feature type="transmembrane region" description="Helical" evidence="6">
    <location>
        <begin position="228"/>
        <end position="247"/>
    </location>
</feature>
<dbReference type="AlphaFoldDB" id="I0WJB9"/>
<feature type="transmembrane region" description="Helical" evidence="6">
    <location>
        <begin position="729"/>
        <end position="751"/>
    </location>
</feature>
<dbReference type="STRING" id="946077.W5A_00640"/>
<keyword evidence="5 6" id="KW-0472">Membrane</keyword>
<dbReference type="OrthoDB" id="609779at2"/>
<comment type="subcellular location">
    <subcellularLocation>
        <location evidence="1">Cell membrane</location>
        <topology evidence="1">Multi-pass membrane protein</topology>
    </subcellularLocation>
</comment>
<evidence type="ECO:0000256" key="4">
    <source>
        <dbReference type="ARBA" id="ARBA00022989"/>
    </source>
</evidence>
<dbReference type="GO" id="GO:0005886">
    <property type="term" value="C:plasma membrane"/>
    <property type="evidence" value="ECO:0007669"/>
    <property type="project" value="UniProtKB-SubCell"/>
</dbReference>
<keyword evidence="2" id="KW-1003">Cell membrane</keyword>
<protein>
    <submittedName>
        <fullName evidence="8">ABC transporter</fullName>
    </submittedName>
</protein>
<evidence type="ECO:0000313" key="8">
    <source>
        <dbReference type="EMBL" id="EID76485.1"/>
    </source>
</evidence>
<keyword evidence="4 6" id="KW-1133">Transmembrane helix</keyword>
<gene>
    <name evidence="8" type="ORF">W5A_00640</name>
</gene>
<dbReference type="InterPro" id="IPR051449">
    <property type="entry name" value="ABC-2_transporter_component"/>
</dbReference>
<reference evidence="8 9" key="1">
    <citation type="journal article" date="2012" name="J. Bacteriol.">
        <title>Genome Sequence of the Halotolerant Bacterium Imtechella halotolerans K1T.</title>
        <authorList>
            <person name="Kumar S."/>
            <person name="Vikram S."/>
            <person name="Subramanian S."/>
            <person name="Raghava G.P."/>
            <person name="Pinnaka A.K."/>
        </authorList>
    </citation>
    <scope>NUCLEOTIDE SEQUENCE [LARGE SCALE GENOMIC DNA]</scope>
    <source>
        <strain evidence="8 9">K1</strain>
    </source>
</reference>
<evidence type="ECO:0000313" key="9">
    <source>
        <dbReference type="Proteomes" id="UP000005938"/>
    </source>
</evidence>
<dbReference type="Pfam" id="PF12679">
    <property type="entry name" value="ABC2_membrane_2"/>
    <property type="match status" value="1"/>
</dbReference>
<name>I0WJB9_9FLAO</name>
<dbReference type="RefSeq" id="WP_008236361.1">
    <property type="nucleotide sequence ID" value="NZ_AJJU01000002.1"/>
</dbReference>
<keyword evidence="3 6" id="KW-0812">Transmembrane</keyword>
<evidence type="ECO:0000256" key="6">
    <source>
        <dbReference type="SAM" id="Phobius"/>
    </source>
</evidence>